<keyword evidence="3" id="KW-1185">Reference proteome</keyword>
<protein>
    <submittedName>
        <fullName evidence="2">ABC transporter substrate-binding protein</fullName>
    </submittedName>
</protein>
<sequence>MPYYDASSSDYHPFDQAKAAELLDGLDVVDTDGDGTRNMPGGGDNLTINVDVSQAGNASIKQLEAVASQLAEVGIAVQTRAVDQTVADTNFTGGQFSAMMMRDNVILPTRETCRSWPAGANCPHFNAGGDRLPFEADLEAKLAALQSSSDAAEQAQLAREMQQLVTANAYTIGTVQVPAALLVNKRIKNAHPGTPVFMYEWAEDGVIRERLWTPAADQEQEVLPDTIAEY</sequence>
<dbReference type="EMBL" id="CP151767">
    <property type="protein sequence ID" value="WZU69548.1"/>
    <property type="molecule type" value="Genomic_DNA"/>
</dbReference>
<dbReference type="InterPro" id="IPR000914">
    <property type="entry name" value="SBP_5_dom"/>
</dbReference>
<dbReference type="Pfam" id="PF00496">
    <property type="entry name" value="SBP_bac_5"/>
    <property type="match status" value="1"/>
</dbReference>
<accession>A0AAN0MGM0</accession>
<dbReference type="Gene3D" id="3.10.105.10">
    <property type="entry name" value="Dipeptide-binding Protein, Domain 3"/>
    <property type="match status" value="1"/>
</dbReference>
<organism evidence="2 3">
    <name type="scientific">Yoonia rhodophyticola</name>
    <dbReference type="NCBI Taxonomy" id="3137370"/>
    <lineage>
        <taxon>Bacteria</taxon>
        <taxon>Pseudomonadati</taxon>
        <taxon>Pseudomonadota</taxon>
        <taxon>Alphaproteobacteria</taxon>
        <taxon>Rhodobacterales</taxon>
        <taxon>Paracoccaceae</taxon>
        <taxon>Yoonia</taxon>
    </lineage>
</organism>
<proteinExistence type="predicted"/>
<evidence type="ECO:0000259" key="1">
    <source>
        <dbReference type="Pfam" id="PF00496"/>
    </source>
</evidence>
<evidence type="ECO:0000313" key="2">
    <source>
        <dbReference type="EMBL" id="WZU69548.1"/>
    </source>
</evidence>
<dbReference type="SUPFAM" id="SSF53850">
    <property type="entry name" value="Periplasmic binding protein-like II"/>
    <property type="match status" value="1"/>
</dbReference>
<reference evidence="2" key="1">
    <citation type="submission" date="2024-04" db="EMBL/GenBank/DDBJ databases">
        <title>Phylogenomic analyses of a clade within the roseobacter group suggest taxonomic reassignments of species of the genera Aestuariivita, Citreicella, Loktanella, Nautella, Pelagibaca, Ruegeria, Thalassobius, Thiobacimonas and Tropicibacter, and the proposal o.</title>
        <authorList>
            <person name="Jeon C.O."/>
        </authorList>
    </citation>
    <scope>NUCLEOTIDE SEQUENCE</scope>
    <source>
        <strain evidence="2">SS1-5</strain>
    </source>
</reference>
<dbReference type="AlphaFoldDB" id="A0AAN0MGM0"/>
<dbReference type="Proteomes" id="UP001470809">
    <property type="component" value="Chromosome"/>
</dbReference>
<name>A0AAN0MGM0_9RHOB</name>
<feature type="domain" description="Solute-binding protein family 5" evidence="1">
    <location>
        <begin position="1"/>
        <end position="103"/>
    </location>
</feature>
<evidence type="ECO:0000313" key="3">
    <source>
        <dbReference type="Proteomes" id="UP001470809"/>
    </source>
</evidence>
<gene>
    <name evidence="2" type="ORF">AABB31_07010</name>
</gene>